<dbReference type="Pfam" id="PF00206">
    <property type="entry name" value="Lyase_1"/>
    <property type="match status" value="1"/>
</dbReference>
<keyword evidence="5" id="KW-1185">Reference proteome</keyword>
<evidence type="ECO:0000259" key="2">
    <source>
        <dbReference type="Pfam" id="PF00206"/>
    </source>
</evidence>
<protein>
    <submittedName>
        <fullName evidence="4">Aspartate ammonia-lyase</fullName>
    </submittedName>
</protein>
<dbReference type="InterPro" id="IPR051546">
    <property type="entry name" value="Aspartate_Ammonia-Lyase"/>
</dbReference>
<comment type="caution">
    <text evidence="4">The sequence shown here is derived from an EMBL/GenBank/DDBJ whole genome shotgun (WGS) entry which is preliminary data.</text>
</comment>
<feature type="domain" description="Fumarase C C-terminal" evidence="3">
    <location>
        <begin position="413"/>
        <end position="465"/>
    </location>
</feature>
<dbReference type="Pfam" id="PF10415">
    <property type="entry name" value="FumaraseC_C"/>
    <property type="match status" value="1"/>
</dbReference>
<dbReference type="InterPro" id="IPR018951">
    <property type="entry name" value="Fumarase_C_C"/>
</dbReference>
<dbReference type="Proteomes" id="UP001408594">
    <property type="component" value="Unassembled WGS sequence"/>
</dbReference>
<dbReference type="NCBIfam" id="NF008909">
    <property type="entry name" value="PRK12273.1"/>
    <property type="match status" value="1"/>
</dbReference>
<dbReference type="CDD" id="cd01357">
    <property type="entry name" value="Aspartase"/>
    <property type="match status" value="1"/>
</dbReference>
<dbReference type="Gene3D" id="1.10.275.10">
    <property type="entry name" value="Fumarase/aspartase (N-terminal domain)"/>
    <property type="match status" value="1"/>
</dbReference>
<name>A0ABP9WQT4_9GAMM</name>
<dbReference type="InterPro" id="IPR022761">
    <property type="entry name" value="Fumarate_lyase_N"/>
</dbReference>
<sequence>MMSDTSCYRVEKDLLGERQVPVVAYYGVQTLRALENFNISGIPISHFPDLVTALAMVKQACARANRDTGKLEPAQAAAIERACDEIIGGELHGEFCVDMIQGGAGTSTNMNANEVIANRALELLGCERGAYEQLHPNIHVNMSQSTNDVYPTALRLAMVFGLRQLGRATCALQKALSAKAVEFQSVLKMGRTQLQDAVPMSLGQEFNAFATTVGEEVARLEDMAALLMEVNLGGTAIGTGLNTEADYRDRAVAHLREISACPLMPAADLVEATSDMGGFVLLSGMLKRTAIKLSKICNDLRLLSSGPHCGFNEINLPQKQPGSSIMPGKVNPVIPEAVNQVAFTVIGNDTAITMAAEAGQLQLNVMEPLIGYKLLESIRYLGAAMESLRIDCVVGITANAAVCRGYLERSVGLVTALNPYLGYGKTSAIAQQALQTGRSVAELVIEEQLMTAEELEQLLRPESMLGPVLGEGKPRLRS</sequence>
<dbReference type="SUPFAM" id="SSF48557">
    <property type="entry name" value="L-aspartase-like"/>
    <property type="match status" value="1"/>
</dbReference>
<evidence type="ECO:0000259" key="3">
    <source>
        <dbReference type="Pfam" id="PF10415"/>
    </source>
</evidence>
<organism evidence="4 5">
    <name type="scientific">Microbulbifer aestuariivivens</name>
    <dbReference type="NCBI Taxonomy" id="1908308"/>
    <lineage>
        <taxon>Bacteria</taxon>
        <taxon>Pseudomonadati</taxon>
        <taxon>Pseudomonadota</taxon>
        <taxon>Gammaproteobacteria</taxon>
        <taxon>Cellvibrionales</taxon>
        <taxon>Microbulbiferaceae</taxon>
        <taxon>Microbulbifer</taxon>
    </lineage>
</organism>
<dbReference type="PANTHER" id="PTHR42696:SF2">
    <property type="entry name" value="ASPARTATE AMMONIA-LYASE"/>
    <property type="match status" value="1"/>
</dbReference>
<proteinExistence type="predicted"/>
<gene>
    <name evidence="4" type="primary">aspA</name>
    <name evidence="4" type="ORF">Maes01_01953</name>
</gene>
<dbReference type="PRINTS" id="PR00149">
    <property type="entry name" value="FUMRATELYASE"/>
</dbReference>
<dbReference type="Gene3D" id="1.20.200.10">
    <property type="entry name" value="Fumarase/aspartase (Central domain)"/>
    <property type="match status" value="1"/>
</dbReference>
<dbReference type="EMBL" id="BAABRT010000014">
    <property type="protein sequence ID" value="GAA5525384.1"/>
    <property type="molecule type" value="Genomic_DNA"/>
</dbReference>
<dbReference type="PANTHER" id="PTHR42696">
    <property type="entry name" value="ASPARTATE AMMONIA-LYASE"/>
    <property type="match status" value="1"/>
</dbReference>
<dbReference type="RefSeq" id="WP_345551035.1">
    <property type="nucleotide sequence ID" value="NZ_BAABRT010000014.1"/>
</dbReference>
<evidence type="ECO:0000313" key="4">
    <source>
        <dbReference type="EMBL" id="GAA5525384.1"/>
    </source>
</evidence>
<dbReference type="PROSITE" id="PS00163">
    <property type="entry name" value="FUMARATE_LYASES"/>
    <property type="match status" value="1"/>
</dbReference>
<dbReference type="InterPro" id="IPR020557">
    <property type="entry name" value="Fumarate_lyase_CS"/>
</dbReference>
<reference evidence="4 5" key="1">
    <citation type="submission" date="2024-02" db="EMBL/GenBank/DDBJ databases">
        <title>Microbulbifer aestuariivivens NBRC 112533.</title>
        <authorList>
            <person name="Ichikawa N."/>
            <person name="Katano-Makiyama Y."/>
            <person name="Hidaka K."/>
        </authorList>
    </citation>
    <scope>NUCLEOTIDE SEQUENCE [LARGE SCALE GENOMIC DNA]</scope>
    <source>
        <strain evidence="4 5">NBRC 112533</strain>
    </source>
</reference>
<evidence type="ECO:0000313" key="5">
    <source>
        <dbReference type="Proteomes" id="UP001408594"/>
    </source>
</evidence>
<feature type="domain" description="Fumarate lyase N-terminal" evidence="2">
    <location>
        <begin position="16"/>
        <end position="347"/>
    </location>
</feature>
<accession>A0ABP9WQT4</accession>
<evidence type="ECO:0000256" key="1">
    <source>
        <dbReference type="ARBA" id="ARBA00023239"/>
    </source>
</evidence>
<keyword evidence="1" id="KW-0456">Lyase</keyword>
<dbReference type="InterPro" id="IPR024083">
    <property type="entry name" value="Fumarase/histidase_N"/>
</dbReference>
<dbReference type="InterPro" id="IPR008948">
    <property type="entry name" value="L-Aspartase-like"/>
</dbReference>
<dbReference type="InterPro" id="IPR000362">
    <property type="entry name" value="Fumarate_lyase_fam"/>
</dbReference>
<dbReference type="Gene3D" id="1.10.40.30">
    <property type="entry name" value="Fumarase/aspartase (C-terminal domain)"/>
    <property type="match status" value="1"/>
</dbReference>